<name>A0AAE3ZB29_9ACTN</name>
<reference evidence="3" key="1">
    <citation type="submission" date="2023-07" db="EMBL/GenBank/DDBJ databases">
        <title>Sequencing the genomes of 1000 actinobacteria strains.</title>
        <authorList>
            <person name="Klenk H.-P."/>
        </authorList>
    </citation>
    <scope>NUCLEOTIDE SEQUENCE</scope>
    <source>
        <strain evidence="3">DSM 45977</strain>
    </source>
</reference>
<dbReference type="EMBL" id="JAVDXW010000001">
    <property type="protein sequence ID" value="MDR7300244.1"/>
    <property type="molecule type" value="Genomic_DNA"/>
</dbReference>
<protein>
    <submittedName>
        <fullName evidence="3">GAF domain-containing protein</fullName>
    </submittedName>
</protein>
<dbReference type="InterPro" id="IPR029016">
    <property type="entry name" value="GAF-like_dom_sf"/>
</dbReference>
<feature type="domain" description="GAF" evidence="2">
    <location>
        <begin position="46"/>
        <end position="166"/>
    </location>
</feature>
<sequence length="195" mass="21964">MRKPCPERKTRFRRRNAPADDDIASLLHTLADALLTDDGSERTVHEALVFLVSSLADADMASVTTVETDGRAEPTAYTDERAHAIDLAQYRTQGGPWVEVLRAGTVAQAVLTEVRTHWPEFVRCAREAQVRSFLSAPLVHRERVRATLNLYSYSRMLGDFDAERIRPFIAVPRARGHPCGGAPRGQRRRTDQEER</sequence>
<gene>
    <name evidence="3" type="ORF">JOF55_000425</name>
</gene>
<dbReference type="Pfam" id="PF13185">
    <property type="entry name" value="GAF_2"/>
    <property type="match status" value="1"/>
</dbReference>
<evidence type="ECO:0000259" key="2">
    <source>
        <dbReference type="Pfam" id="PF13185"/>
    </source>
</evidence>
<evidence type="ECO:0000313" key="4">
    <source>
        <dbReference type="Proteomes" id="UP001180845"/>
    </source>
</evidence>
<proteinExistence type="predicted"/>
<dbReference type="Proteomes" id="UP001180845">
    <property type="component" value="Unassembled WGS sequence"/>
</dbReference>
<evidence type="ECO:0000313" key="3">
    <source>
        <dbReference type="EMBL" id="MDR7300244.1"/>
    </source>
</evidence>
<evidence type="ECO:0000256" key="1">
    <source>
        <dbReference type="SAM" id="MobiDB-lite"/>
    </source>
</evidence>
<dbReference type="AlphaFoldDB" id="A0AAE3ZB29"/>
<dbReference type="InterPro" id="IPR003018">
    <property type="entry name" value="GAF"/>
</dbReference>
<dbReference type="SUPFAM" id="SSF55781">
    <property type="entry name" value="GAF domain-like"/>
    <property type="match status" value="1"/>
</dbReference>
<dbReference type="Gene3D" id="3.30.450.40">
    <property type="match status" value="1"/>
</dbReference>
<feature type="region of interest" description="Disordered" evidence="1">
    <location>
        <begin position="176"/>
        <end position="195"/>
    </location>
</feature>
<accession>A0AAE3ZB29</accession>
<organism evidence="3 4">
    <name type="scientific">Haloactinomyces albus</name>
    <dbReference type="NCBI Taxonomy" id="1352928"/>
    <lineage>
        <taxon>Bacteria</taxon>
        <taxon>Bacillati</taxon>
        <taxon>Actinomycetota</taxon>
        <taxon>Actinomycetes</taxon>
        <taxon>Actinopolysporales</taxon>
        <taxon>Actinopolysporaceae</taxon>
        <taxon>Haloactinomyces</taxon>
    </lineage>
</organism>
<keyword evidence="4" id="KW-1185">Reference proteome</keyword>
<comment type="caution">
    <text evidence="3">The sequence shown here is derived from an EMBL/GenBank/DDBJ whole genome shotgun (WGS) entry which is preliminary data.</text>
</comment>
<dbReference type="RefSeq" id="WP_310268684.1">
    <property type="nucleotide sequence ID" value="NZ_JAVDXW010000001.1"/>
</dbReference>